<evidence type="ECO:0000256" key="2">
    <source>
        <dbReference type="ARBA" id="ARBA00022737"/>
    </source>
</evidence>
<evidence type="ECO:0000313" key="9">
    <source>
        <dbReference type="Proteomes" id="UP001152747"/>
    </source>
</evidence>
<dbReference type="EMBL" id="CANHGI010000003">
    <property type="protein sequence ID" value="CAI5444357.1"/>
    <property type="molecule type" value="Genomic_DNA"/>
</dbReference>
<gene>
    <name evidence="8" type="ORF">CAMP_LOCUS6994</name>
</gene>
<dbReference type="OrthoDB" id="5814109at2759"/>
<organism evidence="8 9">
    <name type="scientific">Caenorhabditis angaria</name>
    <dbReference type="NCBI Taxonomy" id="860376"/>
    <lineage>
        <taxon>Eukaryota</taxon>
        <taxon>Metazoa</taxon>
        <taxon>Ecdysozoa</taxon>
        <taxon>Nematoda</taxon>
        <taxon>Chromadorea</taxon>
        <taxon>Rhabditida</taxon>
        <taxon>Rhabditina</taxon>
        <taxon>Rhabditomorpha</taxon>
        <taxon>Rhabditoidea</taxon>
        <taxon>Rhabditidae</taxon>
        <taxon>Peloderinae</taxon>
        <taxon>Caenorhabditis</taxon>
    </lineage>
</organism>
<evidence type="ECO:0000256" key="4">
    <source>
        <dbReference type="ARBA" id="ARBA00022833"/>
    </source>
</evidence>
<dbReference type="GO" id="GO:0008270">
    <property type="term" value="F:zinc ion binding"/>
    <property type="evidence" value="ECO:0007669"/>
    <property type="project" value="UniProtKB-KW"/>
</dbReference>
<keyword evidence="1" id="KW-0479">Metal-binding</keyword>
<dbReference type="InterPro" id="IPR013087">
    <property type="entry name" value="Znf_C2H2_type"/>
</dbReference>
<keyword evidence="2" id="KW-0677">Repeat</keyword>
<dbReference type="SMART" id="SM00355">
    <property type="entry name" value="ZnF_C2H2"/>
    <property type="match status" value="4"/>
</dbReference>
<feature type="domain" description="C2H2-type" evidence="7">
    <location>
        <begin position="59"/>
        <end position="87"/>
    </location>
</feature>
<evidence type="ECO:0000256" key="1">
    <source>
        <dbReference type="ARBA" id="ARBA00022723"/>
    </source>
</evidence>
<dbReference type="Gene3D" id="3.30.160.60">
    <property type="entry name" value="Classic Zinc Finger"/>
    <property type="match status" value="1"/>
</dbReference>
<dbReference type="PROSITE" id="PS00028">
    <property type="entry name" value="ZINC_FINGER_C2H2_1"/>
    <property type="match status" value="2"/>
</dbReference>
<keyword evidence="3 5" id="KW-0863">Zinc-finger</keyword>
<dbReference type="GO" id="GO:0000977">
    <property type="term" value="F:RNA polymerase II transcription regulatory region sequence-specific DNA binding"/>
    <property type="evidence" value="ECO:0007669"/>
    <property type="project" value="TreeGrafter"/>
</dbReference>
<evidence type="ECO:0000256" key="5">
    <source>
        <dbReference type="PROSITE-ProRule" id="PRU00042"/>
    </source>
</evidence>
<dbReference type="Proteomes" id="UP001152747">
    <property type="component" value="Unassembled WGS sequence"/>
</dbReference>
<sequence>MEPAEQPEPQEEPKIVKAPRKNARKEVAVKKVRPKGRNLIVPNSRMMFENVDALIDGRFYCRICSSTYKTVATLVAHLRQIHLKSESICQEPGCDHHAMTRSERQRHQKIHDNERYQKMLQKQMEKDRSLMEVPMIKSQLFPDTLQQNNKEIQGMFKSFDVEKSKVMYTCQVCAHNFHHPFHAAKHVECHNKAPESCYYCGSIRNGALDVQMHNVKKHQKDAVRVYKCAKCAKQYTSFQAFQQHWKVLNRTGCKQSDMTQDVYFGELPDTVIIDGITQQLVDQQRQQNLMRKKMLENADPEKLMVPIAKTMLQKPAPISPTNNKSDNFYFHALPTMEMGEKMPNFGGGAGAQPQLYSGTPVYMAQNGAYFYHAPQFFAPNSPPAPQFFATATTAATSSQHAAPISPTFLFVPAGAAPPTKHPFLTPTHTPPAPSYLVQKEPSTSISSQDQPTKGLVMPCLSEFGMPSDCDDFGIDLLNDDPDFSKVFSII</sequence>
<keyword evidence="4" id="KW-0862">Zinc</keyword>
<dbReference type="AlphaFoldDB" id="A0A9P1IJG6"/>
<evidence type="ECO:0000259" key="7">
    <source>
        <dbReference type="PROSITE" id="PS50157"/>
    </source>
</evidence>
<dbReference type="PANTHER" id="PTHR24409:SF295">
    <property type="entry name" value="AZ2-RELATED"/>
    <property type="match status" value="1"/>
</dbReference>
<feature type="domain" description="C2H2-type" evidence="7">
    <location>
        <begin position="226"/>
        <end position="255"/>
    </location>
</feature>
<evidence type="ECO:0000313" key="8">
    <source>
        <dbReference type="EMBL" id="CAI5444357.1"/>
    </source>
</evidence>
<feature type="region of interest" description="Disordered" evidence="6">
    <location>
        <begin position="1"/>
        <end position="26"/>
    </location>
</feature>
<dbReference type="GO" id="GO:0005634">
    <property type="term" value="C:nucleus"/>
    <property type="evidence" value="ECO:0007669"/>
    <property type="project" value="TreeGrafter"/>
</dbReference>
<dbReference type="GO" id="GO:0000981">
    <property type="term" value="F:DNA-binding transcription factor activity, RNA polymerase II-specific"/>
    <property type="evidence" value="ECO:0007669"/>
    <property type="project" value="TreeGrafter"/>
</dbReference>
<evidence type="ECO:0000256" key="6">
    <source>
        <dbReference type="SAM" id="MobiDB-lite"/>
    </source>
</evidence>
<reference evidence="8" key="1">
    <citation type="submission" date="2022-11" db="EMBL/GenBank/DDBJ databases">
        <authorList>
            <person name="Kikuchi T."/>
        </authorList>
    </citation>
    <scope>NUCLEOTIDE SEQUENCE</scope>
    <source>
        <strain evidence="8">PS1010</strain>
    </source>
</reference>
<evidence type="ECO:0000256" key="3">
    <source>
        <dbReference type="ARBA" id="ARBA00022771"/>
    </source>
</evidence>
<keyword evidence="9" id="KW-1185">Reference proteome</keyword>
<name>A0A9P1IJG6_9PELO</name>
<proteinExistence type="predicted"/>
<dbReference type="PROSITE" id="PS50157">
    <property type="entry name" value="ZINC_FINGER_C2H2_2"/>
    <property type="match status" value="2"/>
</dbReference>
<comment type="caution">
    <text evidence="8">The sequence shown here is derived from an EMBL/GenBank/DDBJ whole genome shotgun (WGS) entry which is preliminary data.</text>
</comment>
<accession>A0A9P1IJG6</accession>
<dbReference type="PANTHER" id="PTHR24409">
    <property type="entry name" value="ZINC FINGER PROTEIN 142"/>
    <property type="match status" value="1"/>
</dbReference>
<protein>
    <recommendedName>
        <fullName evidence="7">C2H2-type domain-containing protein</fullName>
    </recommendedName>
</protein>